<dbReference type="SUPFAM" id="SSF54909">
    <property type="entry name" value="Dimeric alpha+beta barrel"/>
    <property type="match status" value="1"/>
</dbReference>
<dbReference type="Gene3D" id="3.30.70.100">
    <property type="match status" value="1"/>
</dbReference>
<dbReference type="InterPro" id="IPR007138">
    <property type="entry name" value="ABM_dom"/>
</dbReference>
<protein>
    <recommendedName>
        <fullName evidence="1">ABM domain-containing protein</fullName>
    </recommendedName>
</protein>
<keyword evidence="3" id="KW-1185">Reference proteome</keyword>
<name>A0A964XLD7_9ACTN</name>
<organism evidence="2 3">
    <name type="scientific">Streptomyces boluensis</name>
    <dbReference type="NCBI Taxonomy" id="1775135"/>
    <lineage>
        <taxon>Bacteria</taxon>
        <taxon>Bacillati</taxon>
        <taxon>Actinomycetota</taxon>
        <taxon>Actinomycetes</taxon>
        <taxon>Kitasatosporales</taxon>
        <taxon>Streptomycetaceae</taxon>
        <taxon>Streptomyces</taxon>
    </lineage>
</organism>
<dbReference type="OrthoDB" id="4570906at2"/>
<dbReference type="EMBL" id="JAAAHS010000126">
    <property type="protein sequence ID" value="NBE53200.1"/>
    <property type="molecule type" value="Genomic_DNA"/>
</dbReference>
<evidence type="ECO:0000259" key="1">
    <source>
        <dbReference type="Pfam" id="PF03992"/>
    </source>
</evidence>
<evidence type="ECO:0000313" key="3">
    <source>
        <dbReference type="Proteomes" id="UP000598297"/>
    </source>
</evidence>
<dbReference type="InterPro" id="IPR011008">
    <property type="entry name" value="Dimeric_a/b-barrel"/>
</dbReference>
<evidence type="ECO:0000313" key="2">
    <source>
        <dbReference type="EMBL" id="NBE53200.1"/>
    </source>
</evidence>
<dbReference type="Pfam" id="PF03992">
    <property type="entry name" value="ABM"/>
    <property type="match status" value="1"/>
</dbReference>
<dbReference type="RefSeq" id="WP_161698873.1">
    <property type="nucleotide sequence ID" value="NZ_JAAAHS010000126.1"/>
</dbReference>
<proteinExistence type="predicted"/>
<feature type="domain" description="ABM" evidence="1">
    <location>
        <begin position="7"/>
        <end position="66"/>
    </location>
</feature>
<accession>A0A964XLD7</accession>
<gene>
    <name evidence="2" type="ORF">GUY60_17600</name>
</gene>
<reference evidence="2" key="1">
    <citation type="submission" date="2020-01" db="EMBL/GenBank/DDBJ databases">
        <title>Whole-genome analyses of novel actinobacteria.</title>
        <authorList>
            <person name="Sahin N."/>
        </authorList>
    </citation>
    <scope>NUCLEOTIDE SEQUENCE</scope>
    <source>
        <strain evidence="2">YC537</strain>
    </source>
</reference>
<sequence>MSAGFVAFHYPHPEYFEEFVGRTRQVGEVLRAVPGCRSVEVWVTPDGDAVVSTARFDAEDDLKAALGAAIDSGAPVEFDERERKPRQIFMLESR</sequence>
<dbReference type="AlphaFoldDB" id="A0A964XLD7"/>
<comment type="caution">
    <text evidence="2">The sequence shown here is derived from an EMBL/GenBank/DDBJ whole genome shotgun (WGS) entry which is preliminary data.</text>
</comment>
<dbReference type="Proteomes" id="UP000598297">
    <property type="component" value="Unassembled WGS sequence"/>
</dbReference>